<dbReference type="InterPro" id="IPR009015">
    <property type="entry name" value="Fucose_isomerase_N/cen_sf"/>
</dbReference>
<dbReference type="InterPro" id="IPR038393">
    <property type="entry name" value="Fuc_iso_dom3_sf"/>
</dbReference>
<dbReference type="GO" id="GO:0019571">
    <property type="term" value="P:D-arabinose catabolic process"/>
    <property type="evidence" value="ECO:0007669"/>
    <property type="project" value="TreeGrafter"/>
</dbReference>
<dbReference type="EMBL" id="JACCBU010000001">
    <property type="protein sequence ID" value="NYE72248.1"/>
    <property type="molecule type" value="Genomic_DNA"/>
</dbReference>
<comment type="caution">
    <text evidence="3">The sequence shown here is derived from an EMBL/GenBank/DDBJ whole genome shotgun (WGS) entry which is preliminary data.</text>
</comment>
<evidence type="ECO:0008006" key="5">
    <source>
        <dbReference type="Google" id="ProtNLM"/>
    </source>
</evidence>
<gene>
    <name evidence="3" type="ORF">BKA15_003577</name>
</gene>
<organism evidence="3 4">
    <name type="scientific">Microlunatus parietis</name>
    <dbReference type="NCBI Taxonomy" id="682979"/>
    <lineage>
        <taxon>Bacteria</taxon>
        <taxon>Bacillati</taxon>
        <taxon>Actinomycetota</taxon>
        <taxon>Actinomycetes</taxon>
        <taxon>Propionibacteriales</taxon>
        <taxon>Propionibacteriaceae</taxon>
        <taxon>Microlunatus</taxon>
    </lineage>
</organism>
<dbReference type="GO" id="GO:0005737">
    <property type="term" value="C:cytoplasm"/>
    <property type="evidence" value="ECO:0007669"/>
    <property type="project" value="InterPro"/>
</dbReference>
<dbReference type="AlphaFoldDB" id="A0A7Y9I915"/>
<dbReference type="RefSeq" id="WP_179752912.1">
    <property type="nucleotide sequence ID" value="NZ_JACCBU010000001.1"/>
</dbReference>
<dbReference type="GO" id="GO:0008736">
    <property type="term" value="F:L-fucose isomerase activity"/>
    <property type="evidence" value="ECO:0007669"/>
    <property type="project" value="InterPro"/>
</dbReference>
<dbReference type="Proteomes" id="UP000569914">
    <property type="component" value="Unassembled WGS sequence"/>
</dbReference>
<dbReference type="PANTHER" id="PTHR37840">
    <property type="entry name" value="L-FUCOSE ISOMERASE"/>
    <property type="match status" value="1"/>
</dbReference>
<evidence type="ECO:0000313" key="3">
    <source>
        <dbReference type="EMBL" id="NYE72248.1"/>
    </source>
</evidence>
<accession>A0A7Y9I915</accession>
<dbReference type="GO" id="GO:0030145">
    <property type="term" value="F:manganese ion binding"/>
    <property type="evidence" value="ECO:0007669"/>
    <property type="project" value="InterPro"/>
</dbReference>
<evidence type="ECO:0000313" key="4">
    <source>
        <dbReference type="Proteomes" id="UP000569914"/>
    </source>
</evidence>
<dbReference type="GO" id="GO:0008790">
    <property type="term" value="F:arabinose isomerase activity"/>
    <property type="evidence" value="ECO:0007669"/>
    <property type="project" value="TreeGrafter"/>
</dbReference>
<name>A0A7Y9I915_9ACTN</name>
<dbReference type="Gene3D" id="3.20.14.10">
    <property type="entry name" value="L-fucose/L-arabinose isomerase, C-terminal"/>
    <property type="match status" value="1"/>
</dbReference>
<protein>
    <recommendedName>
        <fullName evidence="5">Fucose isomerase</fullName>
    </recommendedName>
</protein>
<sequence>MSANTSYAVPAPLDRPAAAPNTAYLIASGDLRESANTAGWPIQQELEAGVTRAFQSHGWTVIRANPVDPVTGHGFISSQRMGLEVFKQIPLDAPLIVAEAVWQYSHHVLAGLRTHQGPILTVANFAGDWPGLVGLLGLNAGLTKMNKPYSTIWSVDFTDDYFTGAIAEWVKSGTITHDSSHVHPVTGFAEGPEKALGEALAEQLVTEKAIIGVFDEGCMGMYNAIFDDELLNQLGIYKERLSQSALYAEMLKVDDAEADQIGAWLTGKGMTFKLGTDEKTELTEAQLRWQYKMYVAALRIADDFGCDAIGIQYQQGLKDLVPASDLVEGLLNNVDRPPVTTRDGSRVIADGEAFPHFNEADEGVAVDTLVTNRIWTAMGLDPANTLHDVRWGEEYDGQFVWVYEISGSVPASHLGGYDKAEGWRQQPVFFPAGGSTINGVSKPGEIVWSRVYIAEGKLQVDLGRATVVELPAEETERRKLATNPEWPIMHVVLHGVSRDQFMARHKANHAQVAYAPDADTADRALAAKAALFDRLGLPVHVCGDLGEVGRSLVQTG</sequence>
<keyword evidence="1" id="KW-0413">Isomerase</keyword>
<proteinExistence type="predicted"/>
<reference evidence="3 4" key="1">
    <citation type="submission" date="2020-07" db="EMBL/GenBank/DDBJ databases">
        <title>Sequencing the genomes of 1000 actinobacteria strains.</title>
        <authorList>
            <person name="Klenk H.-P."/>
        </authorList>
    </citation>
    <scope>NUCLEOTIDE SEQUENCE [LARGE SCALE GENOMIC DNA]</scope>
    <source>
        <strain evidence="3 4">DSM 22083</strain>
    </source>
</reference>
<dbReference type="InterPro" id="IPR005763">
    <property type="entry name" value="Fucose_isomerase"/>
</dbReference>
<dbReference type="GO" id="GO:0042355">
    <property type="term" value="P:L-fucose catabolic process"/>
    <property type="evidence" value="ECO:0007669"/>
    <property type="project" value="TreeGrafter"/>
</dbReference>
<evidence type="ECO:0000256" key="2">
    <source>
        <dbReference type="ARBA" id="ARBA00023277"/>
    </source>
</evidence>
<evidence type="ECO:0000256" key="1">
    <source>
        <dbReference type="ARBA" id="ARBA00023235"/>
    </source>
</evidence>
<dbReference type="PANTHER" id="PTHR37840:SF1">
    <property type="entry name" value="L-FUCOSE ISOMERASE"/>
    <property type="match status" value="1"/>
</dbReference>
<keyword evidence="4" id="KW-1185">Reference proteome</keyword>
<dbReference type="SUPFAM" id="SSF53743">
    <property type="entry name" value="FucI/AraA N-terminal and middle domains"/>
    <property type="match status" value="1"/>
</dbReference>
<keyword evidence="2" id="KW-0119">Carbohydrate metabolism</keyword>